<dbReference type="HAMAP" id="MF_00758">
    <property type="entry name" value="UPF0301"/>
    <property type="match status" value="1"/>
</dbReference>
<dbReference type="Gene3D" id="3.30.70.1300">
    <property type="entry name" value="VC0467-like domains"/>
    <property type="match status" value="1"/>
</dbReference>
<comment type="similarity">
    <text evidence="1 2">Belongs to the UPF0301 (AlgH) family.</text>
</comment>
<sequence>MLDQLSHIERSSLMESLQNHFLIAMPSLHDTFFERSVIYICEHDAKGAMGLVINKPLGIEVNSLLEQMDLPAEQVSTDLAFNANVMMGGPVSQDRGFVLHTSQPYWANSTDLGCGLMLTTSRDVLTAIGSNRSPEKFLVALGYAGWSKDQLEQELADNSWLTIPATNALLFDIKHEDRWPQASRALGFDAWQVSAQAGHA</sequence>
<organism evidence="3 4">
    <name type="scientific">Shewanella baltica (strain OS155 / ATCC BAA-1091)</name>
    <dbReference type="NCBI Taxonomy" id="325240"/>
    <lineage>
        <taxon>Bacteria</taxon>
        <taxon>Pseudomonadati</taxon>
        <taxon>Pseudomonadota</taxon>
        <taxon>Gammaproteobacteria</taxon>
        <taxon>Alteromonadales</taxon>
        <taxon>Shewanellaceae</taxon>
        <taxon>Shewanella</taxon>
    </lineage>
</organism>
<dbReference type="HOGENOM" id="CLU_057596_1_0_6"/>
<dbReference type="KEGG" id="sbl:Sbal_3019"/>
<evidence type="ECO:0000313" key="3">
    <source>
        <dbReference type="EMBL" id="ABN62501.1"/>
    </source>
</evidence>
<evidence type="ECO:0000256" key="1">
    <source>
        <dbReference type="ARBA" id="ARBA00009600"/>
    </source>
</evidence>
<dbReference type="Proteomes" id="UP000001557">
    <property type="component" value="Chromosome"/>
</dbReference>
<dbReference type="EMBL" id="CP000563">
    <property type="protein sequence ID" value="ABN62501.1"/>
    <property type="molecule type" value="Genomic_DNA"/>
</dbReference>
<dbReference type="STRING" id="325240.Sbal_3019"/>
<gene>
    <name evidence="3" type="ordered locus">Sbal_3019</name>
</gene>
<dbReference type="AlphaFoldDB" id="A3D6Y8"/>
<dbReference type="PANTHER" id="PTHR30327">
    <property type="entry name" value="UNCHARACTERIZED PROTEIN YQGE"/>
    <property type="match status" value="1"/>
</dbReference>
<name>A3D6Y8_SHEB5</name>
<reference evidence="3 4" key="1">
    <citation type="submission" date="2007-02" db="EMBL/GenBank/DDBJ databases">
        <title>Complete sequence of chromosome of Shewanella baltica OS155.</title>
        <authorList>
            <consortium name="US DOE Joint Genome Institute"/>
            <person name="Copeland A."/>
            <person name="Lucas S."/>
            <person name="Lapidus A."/>
            <person name="Barry K."/>
            <person name="Detter J.C."/>
            <person name="Glavina del Rio T."/>
            <person name="Hammon N."/>
            <person name="Israni S."/>
            <person name="Dalin E."/>
            <person name="Tice H."/>
            <person name="Pitluck S."/>
            <person name="Sims D.R."/>
            <person name="Brettin T."/>
            <person name="Bruce D."/>
            <person name="Han C."/>
            <person name="Tapia R."/>
            <person name="Brainard J."/>
            <person name="Schmutz J."/>
            <person name="Larimer F."/>
            <person name="Land M."/>
            <person name="Hauser L."/>
            <person name="Kyrpides N."/>
            <person name="Mikhailova N."/>
            <person name="Brettar I."/>
            <person name="Klappenbach J."/>
            <person name="Konstantinidis K."/>
            <person name="Rodrigues J."/>
            <person name="Tiedje J."/>
            <person name="Richardson P."/>
        </authorList>
    </citation>
    <scope>NUCLEOTIDE SEQUENCE [LARGE SCALE GENOMIC DNA]</scope>
    <source>
        <strain evidence="4">OS155 / ATCC BAA-1091</strain>
    </source>
</reference>
<protein>
    <recommendedName>
        <fullName evidence="2">UPF0301 protein Sbal_3019</fullName>
    </recommendedName>
</protein>
<dbReference type="Pfam" id="PF02622">
    <property type="entry name" value="DUF179"/>
    <property type="match status" value="1"/>
</dbReference>
<proteinExistence type="inferred from homology"/>
<accession>A3D6Y8</accession>
<dbReference type="InterPro" id="IPR003774">
    <property type="entry name" value="AlgH-like"/>
</dbReference>
<dbReference type="GO" id="GO:0005829">
    <property type="term" value="C:cytosol"/>
    <property type="evidence" value="ECO:0007669"/>
    <property type="project" value="TreeGrafter"/>
</dbReference>
<dbReference type="PANTHER" id="PTHR30327:SF1">
    <property type="entry name" value="UPF0301 PROTEIN YQGE"/>
    <property type="match status" value="1"/>
</dbReference>
<evidence type="ECO:0000256" key="2">
    <source>
        <dbReference type="HAMAP-Rule" id="MF_00758"/>
    </source>
</evidence>
<dbReference type="NCBIfam" id="NF001266">
    <property type="entry name" value="PRK00228.1-1"/>
    <property type="match status" value="1"/>
</dbReference>
<keyword evidence="4" id="KW-1185">Reference proteome</keyword>
<dbReference type="SUPFAM" id="SSF143456">
    <property type="entry name" value="VC0467-like"/>
    <property type="match status" value="1"/>
</dbReference>
<dbReference type="Gene3D" id="3.40.1740.10">
    <property type="entry name" value="VC0467-like"/>
    <property type="match status" value="1"/>
</dbReference>
<evidence type="ECO:0000313" key="4">
    <source>
        <dbReference type="Proteomes" id="UP000001557"/>
    </source>
</evidence>